<organism evidence="5 6">
    <name type="scientific">Psychrobacillus mangrovi</name>
    <dbReference type="NCBI Taxonomy" id="3117745"/>
    <lineage>
        <taxon>Bacteria</taxon>
        <taxon>Bacillati</taxon>
        <taxon>Bacillota</taxon>
        <taxon>Bacilli</taxon>
        <taxon>Bacillales</taxon>
        <taxon>Bacillaceae</taxon>
        <taxon>Psychrobacillus</taxon>
    </lineage>
</organism>
<evidence type="ECO:0000313" key="5">
    <source>
        <dbReference type="EMBL" id="MEI4770113.1"/>
    </source>
</evidence>
<evidence type="ECO:0000313" key="6">
    <source>
        <dbReference type="Proteomes" id="UP001364890"/>
    </source>
</evidence>
<keyword evidence="1" id="KW-0678">Repressor</keyword>
<name>A0ABU8F532_9BACI</name>
<feature type="DNA-binding region" description="H-T-H motif" evidence="3">
    <location>
        <begin position="31"/>
        <end position="50"/>
    </location>
</feature>
<dbReference type="Gene3D" id="1.10.357.10">
    <property type="entry name" value="Tetracycline Repressor, domain 2"/>
    <property type="match status" value="1"/>
</dbReference>
<accession>A0ABU8F532</accession>
<evidence type="ECO:0000256" key="1">
    <source>
        <dbReference type="ARBA" id="ARBA00022491"/>
    </source>
</evidence>
<dbReference type="Proteomes" id="UP001364890">
    <property type="component" value="Unassembled WGS sequence"/>
</dbReference>
<gene>
    <name evidence="5" type="ORF">WAX74_10740</name>
</gene>
<comment type="caution">
    <text evidence="5">The sequence shown here is derived from an EMBL/GenBank/DDBJ whole genome shotgun (WGS) entry which is preliminary data.</text>
</comment>
<evidence type="ECO:0000256" key="2">
    <source>
        <dbReference type="ARBA" id="ARBA00023125"/>
    </source>
</evidence>
<dbReference type="SUPFAM" id="SSF46689">
    <property type="entry name" value="Homeodomain-like"/>
    <property type="match status" value="1"/>
</dbReference>
<dbReference type="InterPro" id="IPR009057">
    <property type="entry name" value="Homeodomain-like_sf"/>
</dbReference>
<keyword evidence="6" id="KW-1185">Reference proteome</keyword>
<evidence type="ECO:0000259" key="4">
    <source>
        <dbReference type="PROSITE" id="PS50977"/>
    </source>
</evidence>
<dbReference type="Pfam" id="PF14278">
    <property type="entry name" value="TetR_C_8"/>
    <property type="match status" value="1"/>
</dbReference>
<evidence type="ECO:0000256" key="3">
    <source>
        <dbReference type="PROSITE-ProRule" id="PRU00335"/>
    </source>
</evidence>
<dbReference type="InterPro" id="IPR050624">
    <property type="entry name" value="HTH-type_Tx_Regulator"/>
</dbReference>
<keyword evidence="2 3" id="KW-0238">DNA-binding</keyword>
<protein>
    <submittedName>
        <fullName evidence="5">TetR/AcrR family transcriptional regulator</fullName>
    </submittedName>
</protein>
<dbReference type="PROSITE" id="PS50977">
    <property type="entry name" value="HTH_TETR_2"/>
    <property type="match status" value="1"/>
</dbReference>
<dbReference type="RefSeq" id="WP_336497668.1">
    <property type="nucleotide sequence ID" value="NZ_JBAWSY010000006.1"/>
</dbReference>
<dbReference type="InterPro" id="IPR039532">
    <property type="entry name" value="TetR_C_Firmicutes"/>
</dbReference>
<dbReference type="PANTHER" id="PTHR43479:SF7">
    <property type="entry name" value="TETR-FAMILY TRANSCRIPTIONAL REGULATOR"/>
    <property type="match status" value="1"/>
</dbReference>
<proteinExistence type="predicted"/>
<dbReference type="PANTHER" id="PTHR43479">
    <property type="entry name" value="ACREF/ENVCD OPERON REPRESSOR-RELATED"/>
    <property type="match status" value="1"/>
</dbReference>
<dbReference type="Pfam" id="PF00440">
    <property type="entry name" value="TetR_N"/>
    <property type="match status" value="1"/>
</dbReference>
<feature type="domain" description="HTH tetR-type" evidence="4">
    <location>
        <begin position="8"/>
        <end position="68"/>
    </location>
</feature>
<sequence>MEKDKRVRRSRRLIKEAFISLITVKGYKSVTVKDIINKADYNRTTFYAHFSSKEELTEVLVTEMVAGLEEALLIPYNEKNLLQFGSLKPSSLRLFEYIIENSSFFNLLLKDDTIPNLQNKVIDMIFNLFKDEITFLSDQNSEANTENFATYRTHGIFGIILTWIKSGYIQSPEELSKELIVILNSYTHGVRKNK</sequence>
<dbReference type="InterPro" id="IPR001647">
    <property type="entry name" value="HTH_TetR"/>
</dbReference>
<dbReference type="EMBL" id="JBAWSY010000006">
    <property type="protein sequence ID" value="MEI4770113.1"/>
    <property type="molecule type" value="Genomic_DNA"/>
</dbReference>
<reference evidence="5 6" key="1">
    <citation type="submission" date="2024-01" db="EMBL/GenBank/DDBJ databases">
        <title>Seven novel Bacillus-like species.</title>
        <authorList>
            <person name="Liu G."/>
        </authorList>
    </citation>
    <scope>NUCLEOTIDE SEQUENCE [LARGE SCALE GENOMIC DNA]</scope>
    <source>
        <strain evidence="5 6">FJAT-51614</strain>
    </source>
</reference>